<dbReference type="GO" id="GO:0016020">
    <property type="term" value="C:membrane"/>
    <property type="evidence" value="ECO:0007669"/>
    <property type="project" value="UniProtKB-SubCell"/>
</dbReference>
<dbReference type="RefSeq" id="XP_007828627.1">
    <property type="nucleotide sequence ID" value="XM_007830436.1"/>
</dbReference>
<evidence type="ECO:0000256" key="9">
    <source>
        <dbReference type="ARBA" id="ARBA00022919"/>
    </source>
</evidence>
<evidence type="ECO:0000256" key="3">
    <source>
        <dbReference type="ARBA" id="ARBA00004991"/>
    </source>
</evidence>
<keyword evidence="12 14" id="KW-0472">Membrane</keyword>
<keyword evidence="9" id="KW-0746">Sphingolipid metabolism</keyword>
<comment type="subcellular location">
    <subcellularLocation>
        <location evidence="1">Membrane</location>
        <topology evidence="1">Multi-pass membrane protein</topology>
    </subcellularLocation>
</comment>
<dbReference type="PANTHER" id="PTHR16320:SF24">
    <property type="entry name" value="PHOSPHODIESTERASE, PUTATIVE-RELATED"/>
    <property type="match status" value="1"/>
</dbReference>
<keyword evidence="5 14" id="KW-0812">Transmembrane</keyword>
<proteinExistence type="inferred from homology"/>
<comment type="pathway">
    <text evidence="3">Sphingolipid metabolism.</text>
</comment>
<protein>
    <recommendedName>
        <fullName evidence="15">Endonuclease/exonuclease/phosphatase domain-containing protein</fullName>
    </recommendedName>
</protein>
<dbReference type="GO" id="GO:0004767">
    <property type="term" value="F:sphingomyelin phosphodiesterase activity"/>
    <property type="evidence" value="ECO:0007669"/>
    <property type="project" value="InterPro"/>
</dbReference>
<dbReference type="GO" id="GO:0006665">
    <property type="term" value="P:sphingolipid metabolic process"/>
    <property type="evidence" value="ECO:0007669"/>
    <property type="project" value="UniProtKB-KW"/>
</dbReference>
<dbReference type="Pfam" id="PF03372">
    <property type="entry name" value="Exo_endo_phos"/>
    <property type="match status" value="1"/>
</dbReference>
<dbReference type="Gene3D" id="3.60.10.10">
    <property type="entry name" value="Endonuclease/exonuclease/phosphatase"/>
    <property type="match status" value="1"/>
</dbReference>
<sequence>MDDLPTELTELNILTLNCWGLLHLSAQRAARLQVIGHTIGSTTPTPHIVALQECWTQEDYLAIRRATRFILPYGKFYHSGAFGGGLAILSKWPIEESSMHQYPLNGRPTAFFRGDWFVGKGVACAKIRYGTGPRDVVEVFNTHTHPSYEHGTKCTYTAHRLSQAWELSKLLRGAAARGHLVLALGDFNDTPMSLMHRIITSHSTVKDVWRVLHPDSSVGSADDESERARRRPVPTVEYNINENGATSNTIYNTWRWPKAQQRLLGKGRENDWPQISPDTLDPRGQRIDYIFASSGLAENEDADRAAWVVHDARVGMMGRHPELGCSLSDHFSVEATLVLHRENPTVPSSPMGDQYQYQGRSAQYGQNLLPRPPGGAAVSLAETKATEIPNADLENGVYLQSPSTSETHLPQTKNESPHAQLQSSYAAQLAAAAQPVAYLPARTYDEILEEIRAYMARERFQRRWRGIHFGTWLIVTIICYIGVWWTPHYVAFILMVLSSLGLAVGVVDGLIALLFVGSEMRALKEFEWEIENVRTYAVAAERGARGASPAAHHHEEDPLPPRTSREGSRDKS</sequence>
<comment type="pathway">
    <text evidence="2">Lipid metabolism; sphingolipid metabolism.</text>
</comment>
<dbReference type="InterPro" id="IPR036691">
    <property type="entry name" value="Endo/exonu/phosph_ase_sf"/>
</dbReference>
<dbReference type="AlphaFoldDB" id="W3XR83"/>
<keyword evidence="7" id="KW-0378">Hydrolase</keyword>
<keyword evidence="8" id="KW-0460">Magnesium</keyword>
<dbReference type="FunFam" id="3.60.10.10:FF:000059">
    <property type="entry name" value="Inositol phosphosphingolipids phospholipase C"/>
    <property type="match status" value="1"/>
</dbReference>
<evidence type="ECO:0000313" key="16">
    <source>
        <dbReference type="EMBL" id="ETS88027.1"/>
    </source>
</evidence>
<dbReference type="OrthoDB" id="387657at2759"/>
<dbReference type="GeneID" id="19266868"/>
<evidence type="ECO:0000313" key="17">
    <source>
        <dbReference type="Proteomes" id="UP000030651"/>
    </source>
</evidence>
<comment type="similarity">
    <text evidence="4">Belongs to the neutral sphingomyelinase family.</text>
</comment>
<dbReference type="Proteomes" id="UP000030651">
    <property type="component" value="Unassembled WGS sequence"/>
</dbReference>
<dbReference type="OMA" id="IEESSMF"/>
<evidence type="ECO:0000256" key="11">
    <source>
        <dbReference type="ARBA" id="ARBA00023098"/>
    </source>
</evidence>
<dbReference type="PANTHER" id="PTHR16320">
    <property type="entry name" value="SPHINGOMYELINASE FAMILY MEMBER"/>
    <property type="match status" value="1"/>
</dbReference>
<dbReference type="InParanoid" id="W3XR83"/>
<dbReference type="InterPro" id="IPR005135">
    <property type="entry name" value="Endo/exonuclease/phosphatase"/>
</dbReference>
<organism evidence="16 17">
    <name type="scientific">Pestalotiopsis fici (strain W106-1 / CGMCC3.15140)</name>
    <dbReference type="NCBI Taxonomy" id="1229662"/>
    <lineage>
        <taxon>Eukaryota</taxon>
        <taxon>Fungi</taxon>
        <taxon>Dikarya</taxon>
        <taxon>Ascomycota</taxon>
        <taxon>Pezizomycotina</taxon>
        <taxon>Sordariomycetes</taxon>
        <taxon>Xylariomycetidae</taxon>
        <taxon>Amphisphaeriales</taxon>
        <taxon>Sporocadaceae</taxon>
        <taxon>Pestalotiopsis</taxon>
    </lineage>
</organism>
<evidence type="ECO:0000256" key="8">
    <source>
        <dbReference type="ARBA" id="ARBA00022842"/>
    </source>
</evidence>
<evidence type="ECO:0000256" key="12">
    <source>
        <dbReference type="ARBA" id="ARBA00023136"/>
    </source>
</evidence>
<dbReference type="InterPro" id="IPR038772">
    <property type="entry name" value="Sph/SMPD2-like"/>
</dbReference>
<evidence type="ECO:0000256" key="7">
    <source>
        <dbReference type="ARBA" id="ARBA00022801"/>
    </source>
</evidence>
<keyword evidence="17" id="KW-1185">Reference proteome</keyword>
<dbReference type="EMBL" id="KI912109">
    <property type="protein sequence ID" value="ETS88027.1"/>
    <property type="molecule type" value="Genomic_DNA"/>
</dbReference>
<dbReference type="SUPFAM" id="SSF56219">
    <property type="entry name" value="DNase I-like"/>
    <property type="match status" value="1"/>
</dbReference>
<dbReference type="HOGENOM" id="CLU_034001_0_0_1"/>
<accession>W3XR83</accession>
<evidence type="ECO:0000256" key="5">
    <source>
        <dbReference type="ARBA" id="ARBA00022692"/>
    </source>
</evidence>
<evidence type="ECO:0000256" key="14">
    <source>
        <dbReference type="SAM" id="Phobius"/>
    </source>
</evidence>
<evidence type="ECO:0000256" key="6">
    <source>
        <dbReference type="ARBA" id="ARBA00022723"/>
    </source>
</evidence>
<dbReference type="GO" id="GO:0046872">
    <property type="term" value="F:metal ion binding"/>
    <property type="evidence" value="ECO:0007669"/>
    <property type="project" value="UniProtKB-KW"/>
</dbReference>
<evidence type="ECO:0000256" key="13">
    <source>
        <dbReference type="SAM" id="MobiDB-lite"/>
    </source>
</evidence>
<keyword evidence="6" id="KW-0479">Metal-binding</keyword>
<feature type="transmembrane region" description="Helical" evidence="14">
    <location>
        <begin position="491"/>
        <end position="516"/>
    </location>
</feature>
<evidence type="ECO:0000256" key="1">
    <source>
        <dbReference type="ARBA" id="ARBA00004141"/>
    </source>
</evidence>
<evidence type="ECO:0000256" key="4">
    <source>
        <dbReference type="ARBA" id="ARBA00006335"/>
    </source>
</evidence>
<dbReference type="FunCoup" id="W3XR83">
    <property type="interactions" value="75"/>
</dbReference>
<dbReference type="STRING" id="1229662.W3XR83"/>
<keyword evidence="10 14" id="KW-1133">Transmembrane helix</keyword>
<evidence type="ECO:0000256" key="10">
    <source>
        <dbReference type="ARBA" id="ARBA00022989"/>
    </source>
</evidence>
<feature type="transmembrane region" description="Helical" evidence="14">
    <location>
        <begin position="467"/>
        <end position="485"/>
    </location>
</feature>
<reference evidence="17" key="1">
    <citation type="journal article" date="2015" name="BMC Genomics">
        <title>Genomic and transcriptomic analysis of the endophytic fungus Pestalotiopsis fici reveals its lifestyle and high potential for synthesis of natural products.</title>
        <authorList>
            <person name="Wang X."/>
            <person name="Zhang X."/>
            <person name="Liu L."/>
            <person name="Xiang M."/>
            <person name="Wang W."/>
            <person name="Sun X."/>
            <person name="Che Y."/>
            <person name="Guo L."/>
            <person name="Liu G."/>
            <person name="Guo L."/>
            <person name="Wang C."/>
            <person name="Yin W.B."/>
            <person name="Stadler M."/>
            <person name="Zhang X."/>
            <person name="Liu X."/>
        </authorList>
    </citation>
    <scope>NUCLEOTIDE SEQUENCE [LARGE SCALE GENOMIC DNA]</scope>
    <source>
        <strain evidence="17">W106-1 / CGMCC3.15140</strain>
    </source>
</reference>
<name>W3XR83_PESFW</name>
<dbReference type="eggNOG" id="KOG3873">
    <property type="taxonomic scope" value="Eukaryota"/>
</dbReference>
<keyword evidence="11" id="KW-0443">Lipid metabolism</keyword>
<gene>
    <name evidence="16" type="ORF">PFICI_01855</name>
</gene>
<dbReference type="KEGG" id="pfy:PFICI_01855"/>
<feature type="compositionally biased region" description="Basic and acidic residues" evidence="13">
    <location>
        <begin position="552"/>
        <end position="572"/>
    </location>
</feature>
<evidence type="ECO:0000259" key="15">
    <source>
        <dbReference type="Pfam" id="PF03372"/>
    </source>
</evidence>
<feature type="region of interest" description="Disordered" evidence="13">
    <location>
        <begin position="544"/>
        <end position="572"/>
    </location>
</feature>
<feature type="domain" description="Endonuclease/exonuclease/phosphatase" evidence="15">
    <location>
        <begin position="14"/>
        <end position="297"/>
    </location>
</feature>
<evidence type="ECO:0000256" key="2">
    <source>
        <dbReference type="ARBA" id="ARBA00004760"/>
    </source>
</evidence>